<protein>
    <submittedName>
        <fullName evidence="1">2-oxoglutarate-Fe(II)-dependent dioxygenase family protein</fullName>
    </submittedName>
</protein>
<keyword evidence="1" id="KW-0223">Dioxygenase</keyword>
<gene>
    <name evidence="1" type="ORF">CLV67_13166</name>
</gene>
<evidence type="ECO:0000313" key="1">
    <source>
        <dbReference type="EMBL" id="PRX11490.1"/>
    </source>
</evidence>
<dbReference type="Gene3D" id="2.60.120.620">
    <property type="entry name" value="q2cbj1_9rhob like domain"/>
    <property type="match status" value="1"/>
</dbReference>
<organism evidence="1 2">
    <name type="scientific">Actinoplanes italicus</name>
    <dbReference type="NCBI Taxonomy" id="113567"/>
    <lineage>
        <taxon>Bacteria</taxon>
        <taxon>Bacillati</taxon>
        <taxon>Actinomycetota</taxon>
        <taxon>Actinomycetes</taxon>
        <taxon>Micromonosporales</taxon>
        <taxon>Micromonosporaceae</taxon>
        <taxon>Actinoplanes</taxon>
    </lineage>
</organism>
<dbReference type="Pfam" id="PF10014">
    <property type="entry name" value="2OG-Fe_Oxy_2"/>
    <property type="match status" value="1"/>
</dbReference>
<dbReference type="Proteomes" id="UP000239415">
    <property type="component" value="Unassembled WGS sequence"/>
</dbReference>
<comment type="caution">
    <text evidence="1">The sequence shown here is derived from an EMBL/GenBank/DDBJ whole genome shotgun (WGS) entry which is preliminary data.</text>
</comment>
<proteinExistence type="predicted"/>
<name>A0A2T0JVL3_9ACTN</name>
<accession>A0A2T0JVL3</accession>
<dbReference type="EMBL" id="PVMZ01000031">
    <property type="protein sequence ID" value="PRX11490.1"/>
    <property type="molecule type" value="Genomic_DNA"/>
</dbReference>
<reference evidence="1 2" key="1">
    <citation type="submission" date="2018-03" db="EMBL/GenBank/DDBJ databases">
        <title>Genomic Encyclopedia of Archaeal and Bacterial Type Strains, Phase II (KMG-II): from individual species to whole genera.</title>
        <authorList>
            <person name="Goeker M."/>
        </authorList>
    </citation>
    <scope>NUCLEOTIDE SEQUENCE [LARGE SCALE GENOMIC DNA]</scope>
    <source>
        <strain evidence="1 2">DSM 43146</strain>
    </source>
</reference>
<sequence length="230" mass="26247">MKSLDHIWEEISKNDFVVVDDEDLRLDPGTRRHITATYFTEQVLEGDHPAVHRDRDRARDVLRYRWNGDRLALREHDEIVITDRSGVAGSRTHARVPLLADPLMEAWVRSAMTLVPPHLRHEDGTFGVNFLRTRTNVVSGPHQDEEEYVMVYVADKHADGAETTLHAVDDPARIVYRVTLEPGQMIVFRDAAFLHNASPLVGRPGTPPWRDAIVCTVNYSDTYDLRSSVF</sequence>
<dbReference type="AlphaFoldDB" id="A0A2T0JVL3"/>
<evidence type="ECO:0000313" key="2">
    <source>
        <dbReference type="Proteomes" id="UP000239415"/>
    </source>
</evidence>
<keyword evidence="1" id="KW-0560">Oxidoreductase</keyword>
<dbReference type="GO" id="GO:0051213">
    <property type="term" value="F:dioxygenase activity"/>
    <property type="evidence" value="ECO:0007669"/>
    <property type="project" value="UniProtKB-KW"/>
</dbReference>
<keyword evidence="2" id="KW-1185">Reference proteome</keyword>
<dbReference type="RefSeq" id="WP_203737493.1">
    <property type="nucleotide sequence ID" value="NZ_BOMO01000127.1"/>
</dbReference>
<dbReference type="InterPro" id="IPR018724">
    <property type="entry name" value="2OG-Fe_dioxygenase"/>
</dbReference>